<feature type="region of interest" description="Disordered" evidence="1">
    <location>
        <begin position="344"/>
        <end position="449"/>
    </location>
</feature>
<dbReference type="AlphaFoldDB" id="A0A5J4V443"/>
<protein>
    <submittedName>
        <fullName evidence="2">Uncharacterized protein</fullName>
    </submittedName>
</protein>
<evidence type="ECO:0000313" key="3">
    <source>
        <dbReference type="Proteomes" id="UP000324800"/>
    </source>
</evidence>
<feature type="compositionally biased region" description="Basic and acidic residues" evidence="1">
    <location>
        <begin position="352"/>
        <end position="369"/>
    </location>
</feature>
<sequence>MHKHYHHNNTRNQQFNKAGAAEDGKPENLKALYKSDALNIIKKFSNSDQNDLFVWSKIILDIINSKDKVRDELIRMQTASSNEGHSNSASNILEDLIVDKKIQRSLLSTGFLQTVLTTLPSNDKQPIKQQTQQIEIHTPNYIINGLLSIVLKLSENKETIQELTVLIPSINEQKLNTDKDIRKKATLLLNRLQIGGESSSPEIKTELKIHESDQQTKQKEIEIAKQRGEEERLKELQRHEKTKQEKEQYEKEQRHQNDRNKDHYSHTHQFHNGEKYYQKDKEQENKTDFVLLPGWSSKEEERKKEMQRISSLLNTPCQSIQDLNNFFLNKLTLQGLFKSWKSKIDKKVKRKREQENIEGNKEQEEDNKYNNRKRRRLDEEDEDDDDGNKENQKENQNINIKEIEKQKQLRQTNEQKQIENKKEKIDTTKAAQKQEDIDNNEKDSDDQNDSQQIIAEQKALLSEQEQGQTQIDFDVEDEEDIFSQQLNEDIHIDEDNIDCSKMQAGKLRCILNFFVRGLEYQLKGFDGKIRMQRRALLGSPDWLKSRK</sequence>
<feature type="region of interest" description="Disordered" evidence="1">
    <location>
        <begin position="1"/>
        <end position="22"/>
    </location>
</feature>
<comment type="caution">
    <text evidence="2">The sequence shown here is derived from an EMBL/GenBank/DDBJ whole genome shotgun (WGS) entry which is preliminary data.</text>
</comment>
<name>A0A5J4V443_9EUKA</name>
<feature type="region of interest" description="Disordered" evidence="1">
    <location>
        <begin position="224"/>
        <end position="271"/>
    </location>
</feature>
<gene>
    <name evidence="2" type="ORF">EZS28_027631</name>
</gene>
<feature type="non-terminal residue" evidence="2">
    <location>
        <position position="547"/>
    </location>
</feature>
<evidence type="ECO:0000313" key="2">
    <source>
        <dbReference type="EMBL" id="KAA6376841.1"/>
    </source>
</evidence>
<organism evidence="2 3">
    <name type="scientific">Streblomastix strix</name>
    <dbReference type="NCBI Taxonomy" id="222440"/>
    <lineage>
        <taxon>Eukaryota</taxon>
        <taxon>Metamonada</taxon>
        <taxon>Preaxostyla</taxon>
        <taxon>Oxymonadida</taxon>
        <taxon>Streblomastigidae</taxon>
        <taxon>Streblomastix</taxon>
    </lineage>
</organism>
<reference evidence="2 3" key="1">
    <citation type="submission" date="2019-03" db="EMBL/GenBank/DDBJ databases">
        <title>Single cell metagenomics reveals metabolic interactions within the superorganism composed of flagellate Streblomastix strix and complex community of Bacteroidetes bacteria on its surface.</title>
        <authorList>
            <person name="Treitli S.C."/>
            <person name="Kolisko M."/>
            <person name="Husnik F."/>
            <person name="Keeling P."/>
            <person name="Hampl V."/>
        </authorList>
    </citation>
    <scope>NUCLEOTIDE SEQUENCE [LARGE SCALE GENOMIC DNA]</scope>
    <source>
        <strain evidence="2">ST1C</strain>
    </source>
</reference>
<dbReference type="EMBL" id="SNRW01010241">
    <property type="protein sequence ID" value="KAA6376841.1"/>
    <property type="molecule type" value="Genomic_DNA"/>
</dbReference>
<accession>A0A5J4V443</accession>
<dbReference type="Proteomes" id="UP000324800">
    <property type="component" value="Unassembled WGS sequence"/>
</dbReference>
<feature type="compositionally biased region" description="Basic and acidic residues" evidence="1">
    <location>
        <begin position="416"/>
        <end position="442"/>
    </location>
</feature>
<evidence type="ECO:0000256" key="1">
    <source>
        <dbReference type="SAM" id="MobiDB-lite"/>
    </source>
</evidence>
<proteinExistence type="predicted"/>